<evidence type="ECO:0000256" key="2">
    <source>
        <dbReference type="SAM" id="SignalP"/>
    </source>
</evidence>
<evidence type="ECO:0000256" key="1">
    <source>
        <dbReference type="SAM" id="MobiDB-lite"/>
    </source>
</evidence>
<dbReference type="OrthoDB" id="7847197at2"/>
<name>A0A1I6MUD9_9RHOB</name>
<evidence type="ECO:0000313" key="3">
    <source>
        <dbReference type="EMBL" id="SFS19251.1"/>
    </source>
</evidence>
<dbReference type="Proteomes" id="UP000198926">
    <property type="component" value="Unassembled WGS sequence"/>
</dbReference>
<protein>
    <submittedName>
        <fullName evidence="3">Uncharacterized protein</fullName>
    </submittedName>
</protein>
<accession>A0A1I6MUD9</accession>
<evidence type="ECO:0000313" key="4">
    <source>
        <dbReference type="Proteomes" id="UP000198926"/>
    </source>
</evidence>
<feature type="chain" id="PRO_5011453886" evidence="2">
    <location>
        <begin position="19"/>
        <end position="673"/>
    </location>
</feature>
<dbReference type="STRING" id="1123755.SAMN05444714_2135"/>
<dbReference type="EMBL" id="FOZM01000002">
    <property type="protein sequence ID" value="SFS19251.1"/>
    <property type="molecule type" value="Genomic_DNA"/>
</dbReference>
<gene>
    <name evidence="3" type="ORF">SAMN05444714_2135</name>
</gene>
<reference evidence="3 4" key="1">
    <citation type="submission" date="2016-10" db="EMBL/GenBank/DDBJ databases">
        <authorList>
            <person name="de Groot N.N."/>
        </authorList>
    </citation>
    <scope>NUCLEOTIDE SEQUENCE [LARGE SCALE GENOMIC DNA]</scope>
    <source>
        <strain evidence="3 4">DSM 29433</strain>
    </source>
</reference>
<feature type="region of interest" description="Disordered" evidence="1">
    <location>
        <begin position="171"/>
        <end position="191"/>
    </location>
</feature>
<dbReference type="RefSeq" id="WP_090208081.1">
    <property type="nucleotide sequence ID" value="NZ_FOZM01000002.1"/>
</dbReference>
<proteinExistence type="predicted"/>
<organism evidence="3 4">
    <name type="scientific">Yoonia litorea</name>
    <dbReference type="NCBI Taxonomy" id="1123755"/>
    <lineage>
        <taxon>Bacteria</taxon>
        <taxon>Pseudomonadati</taxon>
        <taxon>Pseudomonadota</taxon>
        <taxon>Alphaproteobacteria</taxon>
        <taxon>Rhodobacterales</taxon>
        <taxon>Paracoccaceae</taxon>
        <taxon>Yoonia</taxon>
    </lineage>
</organism>
<sequence>MRPHFVLFFLCFPLFAKAQPLFVQTGEHENFTRVVIALPEGADWRMGRTAAGYRIDLMRQAEFDLGRFFALIPKRRIGDVSQIPARGVLDLAIVCDCHAVASEYLDRYLIIDVRDGPPGQNALFEDPLAITPQEDEEQRGRAFRVNLPALRSFYQPFEAVGDAARLPTEPDVRPASVRFNPASSGEIEDGTSLQETLTRSLARALSDGTVSSSLPKTSNISPKYDPISETYPGISVTSTQLTGLEPSPDMAQIADCPDGDLLAVETWGNSAPFHQQYRATAGAVFGDEPDKSEDTLPLIRLYLHFGFVAEARQLLNTGDMSSRAHQIARGIANVLEPVDDSSVFREMGECSSPAAMWSMLETPPVRVPDDTLRATILASFKALPLHLQSRVGPGLASAFMAVGDGDAAQQILTRTSADIAVQPALAIAKSDLIARESGPLLARDQLATAILQGGPVTPELLIRFFDLSAETQSAVPAETIAIADSLRFELGGDFLGQRLGDAQFNYALRLSDFALAGAVLSDPRVARSPDQIEAFKEAFAESATNRMTDEAFARFAFDDLRLPENPTVRENIASRLADLGFAERASEILGLRKTEAASDLRSAQPNAASTDDIPNLSPPSIDVEVSDGGSGVFASQTNRDMAIAESRTLIEASSTTRAEILQRLQELSLQENE</sequence>
<dbReference type="AlphaFoldDB" id="A0A1I6MUD9"/>
<feature type="signal peptide" evidence="2">
    <location>
        <begin position="1"/>
        <end position="18"/>
    </location>
</feature>
<keyword evidence="2" id="KW-0732">Signal</keyword>
<keyword evidence="4" id="KW-1185">Reference proteome</keyword>